<dbReference type="CDD" id="cd01999">
    <property type="entry name" value="ASS"/>
    <property type="match status" value="1"/>
</dbReference>
<evidence type="ECO:0000256" key="7">
    <source>
        <dbReference type="ARBA" id="ARBA00022741"/>
    </source>
</evidence>
<dbReference type="Gene3D" id="3.90.1260.10">
    <property type="entry name" value="Argininosuccinate synthetase, chain A, domain 2"/>
    <property type="match status" value="1"/>
</dbReference>
<dbReference type="SUPFAM" id="SSF69864">
    <property type="entry name" value="Argininosuccinate synthetase, C-terminal domain"/>
    <property type="match status" value="1"/>
</dbReference>
<dbReference type="PROSITE" id="PS00564">
    <property type="entry name" value="ARGININOSUCCIN_SYN_1"/>
    <property type="match status" value="1"/>
</dbReference>
<feature type="binding site" evidence="9">
    <location>
        <position position="129"/>
    </location>
    <ligand>
        <name>L-citrulline</name>
        <dbReference type="ChEBI" id="CHEBI:57743"/>
    </ligand>
</feature>
<feature type="binding site" evidence="9">
    <location>
        <begin position="13"/>
        <end position="21"/>
    </location>
    <ligand>
        <name>ATP</name>
        <dbReference type="ChEBI" id="CHEBI:30616"/>
    </ligand>
</feature>
<keyword evidence="6 9" id="KW-0028">Amino-acid biosynthesis</keyword>
<evidence type="ECO:0000256" key="5">
    <source>
        <dbReference type="ARBA" id="ARBA00022598"/>
    </source>
</evidence>
<feature type="binding site" evidence="9">
    <location>
        <position position="123"/>
    </location>
    <ligand>
        <name>ATP</name>
        <dbReference type="ChEBI" id="CHEBI:30616"/>
    </ligand>
</feature>
<dbReference type="InterPro" id="IPR014729">
    <property type="entry name" value="Rossmann-like_a/b/a_fold"/>
</dbReference>
<name>A0A5R9IEN9_9GAMM</name>
<gene>
    <name evidence="9" type="primary">argG</name>
    <name evidence="12" type="ORF">FE810_15915</name>
</gene>
<feature type="binding site" evidence="9">
    <location>
        <position position="41"/>
    </location>
    <ligand>
        <name>ATP</name>
        <dbReference type="ChEBI" id="CHEBI:30616"/>
    </ligand>
</feature>
<dbReference type="InterPro" id="IPR018223">
    <property type="entry name" value="Arginosuc_synth_CS"/>
</dbReference>
<evidence type="ECO:0000256" key="1">
    <source>
        <dbReference type="ARBA" id="ARBA00004967"/>
    </source>
</evidence>
<keyword evidence="8 9" id="KW-0067">ATP-binding</keyword>
<dbReference type="InterPro" id="IPR024074">
    <property type="entry name" value="AS_cat/multimer_dom_body"/>
</dbReference>
<dbReference type="EMBL" id="VCBC01000020">
    <property type="protein sequence ID" value="TLU61070.1"/>
    <property type="molecule type" value="Genomic_DNA"/>
</dbReference>
<evidence type="ECO:0000256" key="2">
    <source>
        <dbReference type="ARBA" id="ARBA00011881"/>
    </source>
</evidence>
<feature type="binding site" evidence="9">
    <location>
        <position position="129"/>
    </location>
    <ligand>
        <name>L-aspartate</name>
        <dbReference type="ChEBI" id="CHEBI:29991"/>
    </ligand>
</feature>
<dbReference type="NCBIfam" id="NF001770">
    <property type="entry name" value="PRK00509.1"/>
    <property type="match status" value="1"/>
</dbReference>
<comment type="caution">
    <text evidence="12">The sequence shown here is derived from an EMBL/GenBank/DDBJ whole genome shotgun (WGS) entry which is preliminary data.</text>
</comment>
<dbReference type="FunFam" id="3.40.50.620:FF:000019">
    <property type="entry name" value="Argininosuccinate synthase"/>
    <property type="match status" value="1"/>
</dbReference>
<sequence>MIMSQNIKKVVLAYSGGLDTSAIIPWLKENYDGCEVVAFCADVGQGDEELIGIQEKAIASGASECHVVDLKEEFVKDYIYPILKTGSVYEGQYLLGTSMARPVIAKAHVEVALKVGADAVCHGCTGKGNDQVRFEACFAALAPQLKVIAPWREWDMVSREDLLDYLDERNIPCAASLTKIYSRDANAWHISHEGGELEDPWCEPSKEVWTMTVDPMDAPNEPGSVTLSFDKGELVKVDGQALSPYQALVYLNDKAAAHGVGRIDIVENRLVGMKSRGCYETPGGTVLMAAYKGLESLILDKESLKFRESVGLEFSHVIYDGRWFTPLAKSQLAACESFAEQISGDVVVKLYKGQAVVTQRRSENSLYSEEFATFGEDDVYDQKHAEGFIRLFSLSSRIAALKAQEK</sequence>
<dbReference type="Gene3D" id="3.40.50.620">
    <property type="entry name" value="HUPs"/>
    <property type="match status" value="1"/>
</dbReference>
<dbReference type="Pfam" id="PF00764">
    <property type="entry name" value="Arginosuc_synth"/>
    <property type="match status" value="1"/>
</dbReference>
<feature type="domain" description="Arginosuccinate synthase-like N-terminal" evidence="10">
    <location>
        <begin position="9"/>
        <end position="172"/>
    </location>
</feature>
<evidence type="ECO:0000256" key="6">
    <source>
        <dbReference type="ARBA" id="ARBA00022605"/>
    </source>
</evidence>
<keyword evidence="9" id="KW-0963">Cytoplasm</keyword>
<accession>A0A5R9IEN9</accession>
<comment type="catalytic activity">
    <reaction evidence="9">
        <text>L-citrulline + L-aspartate + ATP = 2-(N(omega)-L-arginino)succinate + AMP + diphosphate + H(+)</text>
        <dbReference type="Rhea" id="RHEA:10932"/>
        <dbReference type="ChEBI" id="CHEBI:15378"/>
        <dbReference type="ChEBI" id="CHEBI:29991"/>
        <dbReference type="ChEBI" id="CHEBI:30616"/>
        <dbReference type="ChEBI" id="CHEBI:33019"/>
        <dbReference type="ChEBI" id="CHEBI:57472"/>
        <dbReference type="ChEBI" id="CHEBI:57743"/>
        <dbReference type="ChEBI" id="CHEBI:456215"/>
        <dbReference type="EC" id="6.3.4.5"/>
    </reaction>
</comment>
<feature type="binding site" evidence="9">
    <location>
        <position position="125"/>
    </location>
    <ligand>
        <name>L-aspartate</name>
        <dbReference type="ChEBI" id="CHEBI:29991"/>
    </ligand>
</feature>
<proteinExistence type="inferred from homology"/>
<dbReference type="UniPathway" id="UPA00068">
    <property type="reaction ID" value="UER00113"/>
</dbReference>
<feature type="domain" description="Arginosuccinate synthase C-terminal" evidence="11">
    <location>
        <begin position="181"/>
        <end position="398"/>
    </location>
</feature>
<feature type="binding site" evidence="9">
    <location>
        <position position="130"/>
    </location>
    <ligand>
        <name>L-aspartate</name>
        <dbReference type="ChEBI" id="CHEBI:29991"/>
    </ligand>
</feature>
<comment type="similarity">
    <text evidence="9">Belongs to the argininosuccinate synthase family. Type 1 subfamily.</text>
</comment>
<feature type="binding site" evidence="9">
    <location>
        <position position="182"/>
    </location>
    <ligand>
        <name>L-citrulline</name>
        <dbReference type="ChEBI" id="CHEBI:57743"/>
    </ligand>
</feature>
<dbReference type="SUPFAM" id="SSF52402">
    <property type="entry name" value="Adenine nucleotide alpha hydrolases-like"/>
    <property type="match status" value="1"/>
</dbReference>
<dbReference type="Proteomes" id="UP000307790">
    <property type="component" value="Unassembled WGS sequence"/>
</dbReference>
<keyword evidence="4 9" id="KW-0055">Arginine biosynthesis</keyword>
<dbReference type="EC" id="6.3.4.5" evidence="3 9"/>
<feature type="binding site" evidence="9">
    <location>
        <position position="98"/>
    </location>
    <ligand>
        <name>L-citrulline</name>
        <dbReference type="ChEBI" id="CHEBI:57743"/>
    </ligand>
</feature>
<dbReference type="NCBIfam" id="TIGR00032">
    <property type="entry name" value="argG"/>
    <property type="match status" value="1"/>
</dbReference>
<dbReference type="AlphaFoldDB" id="A0A5R9IEN9"/>
<evidence type="ECO:0000259" key="11">
    <source>
        <dbReference type="Pfam" id="PF20979"/>
    </source>
</evidence>
<feature type="binding site" evidence="9">
    <location>
        <position position="93"/>
    </location>
    <ligand>
        <name>L-citrulline</name>
        <dbReference type="ChEBI" id="CHEBI:57743"/>
    </ligand>
</feature>
<comment type="subunit">
    <text evidence="2 9">Homotetramer.</text>
</comment>
<protein>
    <recommendedName>
        <fullName evidence="3 9">Argininosuccinate synthase</fullName>
        <ecNumber evidence="3 9">6.3.4.5</ecNumber>
    </recommendedName>
    <alternativeName>
        <fullName evidence="9">Citrulline--aspartate ligase</fullName>
    </alternativeName>
</protein>
<evidence type="ECO:0000256" key="3">
    <source>
        <dbReference type="ARBA" id="ARBA00012286"/>
    </source>
</evidence>
<dbReference type="Gene3D" id="1.20.5.470">
    <property type="entry name" value="Single helix bin"/>
    <property type="match status" value="1"/>
</dbReference>
<evidence type="ECO:0000256" key="4">
    <source>
        <dbReference type="ARBA" id="ARBA00022571"/>
    </source>
</evidence>
<dbReference type="InterPro" id="IPR048267">
    <property type="entry name" value="Arginosuc_syn_N"/>
</dbReference>
<keyword evidence="7 9" id="KW-0547">Nucleotide-binding</keyword>
<dbReference type="HAMAP" id="MF_00005">
    <property type="entry name" value="Arg_succ_synth_type1"/>
    <property type="match status" value="1"/>
</dbReference>
<dbReference type="InterPro" id="IPR001518">
    <property type="entry name" value="Arginosuc_synth"/>
</dbReference>
<feature type="binding site" evidence="9">
    <location>
        <position position="267"/>
    </location>
    <ligand>
        <name>L-citrulline</name>
        <dbReference type="ChEBI" id="CHEBI:57743"/>
    </ligand>
</feature>
<dbReference type="Pfam" id="PF20979">
    <property type="entry name" value="Arginosuc_syn_C"/>
    <property type="match status" value="1"/>
</dbReference>
<organism evidence="12 13">
    <name type="scientific">Thalassotalea litorea</name>
    <dbReference type="NCBI Taxonomy" id="2020715"/>
    <lineage>
        <taxon>Bacteria</taxon>
        <taxon>Pseudomonadati</taxon>
        <taxon>Pseudomonadota</taxon>
        <taxon>Gammaproteobacteria</taxon>
        <taxon>Alteromonadales</taxon>
        <taxon>Colwelliaceae</taxon>
        <taxon>Thalassotalea</taxon>
    </lineage>
</organism>
<dbReference type="InterPro" id="IPR023434">
    <property type="entry name" value="Arginosuc_synth_type_1_subfam"/>
</dbReference>
<reference evidence="12 13" key="1">
    <citation type="submission" date="2019-05" db="EMBL/GenBank/DDBJ databases">
        <title>Genome sequences of Thalassotalea litorea 1K03283.</title>
        <authorList>
            <person name="Zhang D."/>
        </authorList>
    </citation>
    <scope>NUCLEOTIDE SEQUENCE [LARGE SCALE GENOMIC DNA]</scope>
    <source>
        <strain evidence="12 13">MCCC 1K03283</strain>
    </source>
</reference>
<dbReference type="GO" id="GO:0004055">
    <property type="term" value="F:argininosuccinate synthase activity"/>
    <property type="evidence" value="ECO:0007669"/>
    <property type="project" value="UniProtKB-UniRule"/>
</dbReference>
<dbReference type="GO" id="GO:0000050">
    <property type="term" value="P:urea cycle"/>
    <property type="evidence" value="ECO:0007669"/>
    <property type="project" value="TreeGrafter"/>
</dbReference>
<comment type="subcellular location">
    <subcellularLocation>
        <location evidence="9">Cytoplasm</location>
    </subcellularLocation>
</comment>
<dbReference type="PANTHER" id="PTHR11587:SF2">
    <property type="entry name" value="ARGININOSUCCINATE SYNTHASE"/>
    <property type="match status" value="1"/>
</dbReference>
<keyword evidence="13" id="KW-1185">Reference proteome</keyword>
<evidence type="ECO:0000256" key="8">
    <source>
        <dbReference type="ARBA" id="ARBA00022840"/>
    </source>
</evidence>
<dbReference type="GO" id="GO:0005524">
    <property type="term" value="F:ATP binding"/>
    <property type="evidence" value="ECO:0007669"/>
    <property type="project" value="UniProtKB-UniRule"/>
</dbReference>
<comment type="pathway">
    <text evidence="1 9">Amino-acid biosynthesis; L-arginine biosynthesis; L-arginine from L-ornithine and carbamoyl phosphate: step 2/3.</text>
</comment>
<dbReference type="FunFam" id="3.90.1260.10:FF:000007">
    <property type="entry name" value="Argininosuccinate synthase"/>
    <property type="match status" value="1"/>
</dbReference>
<dbReference type="GO" id="GO:0005737">
    <property type="term" value="C:cytoplasm"/>
    <property type="evidence" value="ECO:0007669"/>
    <property type="project" value="UniProtKB-SubCell"/>
</dbReference>
<evidence type="ECO:0000313" key="12">
    <source>
        <dbReference type="EMBL" id="TLU61070.1"/>
    </source>
</evidence>
<evidence type="ECO:0000259" key="10">
    <source>
        <dbReference type="Pfam" id="PF00764"/>
    </source>
</evidence>
<feature type="binding site" evidence="9">
    <location>
        <position position="191"/>
    </location>
    <ligand>
        <name>L-citrulline</name>
        <dbReference type="ChEBI" id="CHEBI:57743"/>
    </ligand>
</feature>
<feature type="binding site" evidence="9">
    <location>
        <position position="279"/>
    </location>
    <ligand>
        <name>L-citrulline</name>
        <dbReference type="ChEBI" id="CHEBI:57743"/>
    </ligand>
</feature>
<evidence type="ECO:0000313" key="13">
    <source>
        <dbReference type="Proteomes" id="UP000307790"/>
    </source>
</evidence>
<dbReference type="GO" id="GO:0000053">
    <property type="term" value="P:argininosuccinate metabolic process"/>
    <property type="evidence" value="ECO:0007669"/>
    <property type="project" value="TreeGrafter"/>
</dbReference>
<dbReference type="GO" id="GO:0006526">
    <property type="term" value="P:L-arginine biosynthetic process"/>
    <property type="evidence" value="ECO:0007669"/>
    <property type="project" value="UniProtKB-UniRule"/>
</dbReference>
<feature type="binding site" evidence="9">
    <location>
        <position position="133"/>
    </location>
    <ligand>
        <name>L-citrulline</name>
        <dbReference type="ChEBI" id="CHEBI:57743"/>
    </ligand>
</feature>
<evidence type="ECO:0000256" key="9">
    <source>
        <dbReference type="HAMAP-Rule" id="MF_00005"/>
    </source>
</evidence>
<dbReference type="PANTHER" id="PTHR11587">
    <property type="entry name" value="ARGININOSUCCINATE SYNTHASE"/>
    <property type="match status" value="1"/>
</dbReference>
<dbReference type="OrthoDB" id="9801641at2"/>
<dbReference type="RefSeq" id="WP_138321471.1">
    <property type="nucleotide sequence ID" value="NZ_VCBC01000020.1"/>
</dbReference>
<dbReference type="InterPro" id="IPR048268">
    <property type="entry name" value="Arginosuc_syn_C"/>
</dbReference>
<keyword evidence="5 9" id="KW-0436">Ligase</keyword>
<dbReference type="PROSITE" id="PS00565">
    <property type="entry name" value="ARGININOSUCCIN_SYN_2"/>
    <property type="match status" value="1"/>
</dbReference>